<dbReference type="PANTHER" id="PTHR13878:SF91">
    <property type="entry name" value="FAD BINDING DOMAIN PROTEIN (AFU_ORTHOLOGUE AFUA_6G12070)-RELATED"/>
    <property type="match status" value="1"/>
</dbReference>
<evidence type="ECO:0000259" key="4">
    <source>
        <dbReference type="PROSITE" id="PS51387"/>
    </source>
</evidence>
<comment type="similarity">
    <text evidence="1">Belongs to the oxygen-dependent FAD-linked oxidoreductase family.</text>
</comment>
<reference evidence="6" key="1">
    <citation type="submission" date="2016-09" db="EMBL/GenBank/DDBJ databases">
        <authorList>
            <person name="Jeantristanb JTB J.-T."/>
            <person name="Ricardo R."/>
        </authorList>
    </citation>
    <scope>NUCLEOTIDE SEQUENCE [LARGE SCALE GENOMIC DNA]</scope>
</reference>
<dbReference type="GO" id="GO:0071949">
    <property type="term" value="F:FAD binding"/>
    <property type="evidence" value="ECO:0007669"/>
    <property type="project" value="InterPro"/>
</dbReference>
<evidence type="ECO:0000256" key="1">
    <source>
        <dbReference type="ARBA" id="ARBA00005466"/>
    </source>
</evidence>
<feature type="signal peptide" evidence="3">
    <location>
        <begin position="1"/>
        <end position="17"/>
    </location>
</feature>
<feature type="chain" id="PRO_5013234978" evidence="3">
    <location>
        <begin position="18"/>
        <end position="618"/>
    </location>
</feature>
<dbReference type="Proteomes" id="UP000198372">
    <property type="component" value="Unassembled WGS sequence"/>
</dbReference>
<dbReference type="Pfam" id="PF01565">
    <property type="entry name" value="FAD_binding_4"/>
    <property type="match status" value="1"/>
</dbReference>
<proteinExistence type="inferred from homology"/>
<dbReference type="AlphaFoldDB" id="A0A238F493"/>
<dbReference type="EMBL" id="FMSP01000003">
    <property type="protein sequence ID" value="SCV68840.1"/>
    <property type="molecule type" value="Genomic_DNA"/>
</dbReference>
<dbReference type="GO" id="GO:0016491">
    <property type="term" value="F:oxidoreductase activity"/>
    <property type="evidence" value="ECO:0007669"/>
    <property type="project" value="UniProtKB-KW"/>
</dbReference>
<gene>
    <name evidence="5" type="ORF">BQ2448_961</name>
</gene>
<dbReference type="STRING" id="269621.A0A238F493"/>
<keyword evidence="2" id="KW-0560">Oxidoreductase</keyword>
<dbReference type="InterPro" id="IPR006094">
    <property type="entry name" value="Oxid_FAD_bind_N"/>
</dbReference>
<keyword evidence="6" id="KW-1185">Reference proteome</keyword>
<dbReference type="InterPro" id="IPR012951">
    <property type="entry name" value="BBE"/>
</dbReference>
<dbReference type="InterPro" id="IPR016169">
    <property type="entry name" value="FAD-bd_PCMH_sub2"/>
</dbReference>
<evidence type="ECO:0000256" key="2">
    <source>
        <dbReference type="ARBA" id="ARBA00023002"/>
    </source>
</evidence>
<feature type="domain" description="FAD-binding PCMH-type" evidence="4">
    <location>
        <begin position="129"/>
        <end position="313"/>
    </location>
</feature>
<organism evidence="5 6">
    <name type="scientific">Microbotryum intermedium</name>
    <dbReference type="NCBI Taxonomy" id="269621"/>
    <lineage>
        <taxon>Eukaryota</taxon>
        <taxon>Fungi</taxon>
        <taxon>Dikarya</taxon>
        <taxon>Basidiomycota</taxon>
        <taxon>Pucciniomycotina</taxon>
        <taxon>Microbotryomycetes</taxon>
        <taxon>Microbotryales</taxon>
        <taxon>Microbotryaceae</taxon>
        <taxon>Microbotryum</taxon>
    </lineage>
</organism>
<name>A0A238F493_9BASI</name>
<sequence>MIPTLFAASLLSALAAASPLQERALPPILQVPQTAWTQLNTSVQGRLARGSPMARSCFLQAGFQVAGSFDAGKCATVQQNYAEDIYIANQFGGYATANWGTCQTTGDQCLLDYNLPQNPLAYTAKTCQQGSVPPYYVNIQKPSDVSASIAFAKKYGVPLVVKNSGHDYKGRSSGPNSLGLWTHNIQYITRNKTFIPAGCPANTPTKDGVTFGAGVPFYKLYQFAEDNNITILGGSARTVGPSGGWIQGGGHGALSNQLGLGVDRALQFKIVMPNGTYVAANKCQNTELFWAIRGGGGSTFGVIMESTTTAAPQVTVQVAYVKFVGTDPNSARNFLAMCVENAIKWVPTGGEDGFVMFSTLLNNAQAKASMKAATDFAAQLGNVVLNNEVVERPSFLQAYNEFLLPNDELVNVPAALGSRLIPMTNFQTAASQAQLLDAMMKGSAIVGSNVVGTNSGNAGTLAYGGAPLQILVTNPVNFPNPPDSVVTPAWRNTLWHVLYAPTCKYEAWSMMLLRVQWKGIDKVFIVFCTGNYDGQPVPSAIKANQAAQLLRDITPGSGAYQNEASIMEPDPVGTFWGTTNYNRMLKFKKLVDPSNIFTCWQCVGYNANDPRFSCYPRA</sequence>
<accession>A0A238F493</accession>
<dbReference type="InterPro" id="IPR036318">
    <property type="entry name" value="FAD-bd_PCMH-like_sf"/>
</dbReference>
<evidence type="ECO:0000256" key="3">
    <source>
        <dbReference type="SAM" id="SignalP"/>
    </source>
</evidence>
<dbReference type="InterPro" id="IPR016166">
    <property type="entry name" value="FAD-bd_PCMH"/>
</dbReference>
<dbReference type="InterPro" id="IPR050432">
    <property type="entry name" value="FAD-linked_Oxidoreductases_BP"/>
</dbReference>
<dbReference type="SUPFAM" id="SSF56176">
    <property type="entry name" value="FAD-binding/transporter-associated domain-like"/>
    <property type="match status" value="1"/>
</dbReference>
<protein>
    <submittedName>
        <fullName evidence="5">BQ2448_961 protein</fullName>
    </submittedName>
</protein>
<dbReference type="Gene3D" id="3.30.465.10">
    <property type="match status" value="1"/>
</dbReference>
<dbReference type="PROSITE" id="PS51387">
    <property type="entry name" value="FAD_PCMH"/>
    <property type="match status" value="1"/>
</dbReference>
<evidence type="ECO:0000313" key="5">
    <source>
        <dbReference type="EMBL" id="SCV68840.1"/>
    </source>
</evidence>
<evidence type="ECO:0000313" key="6">
    <source>
        <dbReference type="Proteomes" id="UP000198372"/>
    </source>
</evidence>
<keyword evidence="3" id="KW-0732">Signal</keyword>
<dbReference type="PANTHER" id="PTHR13878">
    <property type="entry name" value="GULONOLACTONE OXIDASE"/>
    <property type="match status" value="1"/>
</dbReference>
<dbReference type="OrthoDB" id="9983560at2759"/>
<dbReference type="Pfam" id="PF08031">
    <property type="entry name" value="BBE"/>
    <property type="match status" value="1"/>
</dbReference>